<dbReference type="RefSeq" id="XP_030763440.1">
    <property type="nucleotide sequence ID" value="XM_030907580.1"/>
</dbReference>
<dbReference type="AlphaFoldDB" id="A0A6J2YKP4"/>
<keyword evidence="1" id="KW-0812">Transmembrane</keyword>
<dbReference type="GeneID" id="115888000"/>
<dbReference type="Proteomes" id="UP000504635">
    <property type="component" value="Unplaced"/>
</dbReference>
<dbReference type="KEGG" id="soy:115888000"/>
<dbReference type="FunCoup" id="A0A6J2YKP4">
    <property type="interactions" value="2"/>
</dbReference>
<reference evidence="3" key="1">
    <citation type="submission" date="2025-08" db="UniProtKB">
        <authorList>
            <consortium name="RefSeq"/>
        </authorList>
    </citation>
    <scope>IDENTIFICATION</scope>
    <source>
        <tissue evidence="3">Gonads</tissue>
    </source>
</reference>
<accession>A0A6J2YKP4</accession>
<dbReference type="OrthoDB" id="6354412at2759"/>
<organism evidence="2 3">
    <name type="scientific">Sitophilus oryzae</name>
    <name type="common">Rice weevil</name>
    <name type="synonym">Curculio oryzae</name>
    <dbReference type="NCBI Taxonomy" id="7048"/>
    <lineage>
        <taxon>Eukaryota</taxon>
        <taxon>Metazoa</taxon>
        <taxon>Ecdysozoa</taxon>
        <taxon>Arthropoda</taxon>
        <taxon>Hexapoda</taxon>
        <taxon>Insecta</taxon>
        <taxon>Pterygota</taxon>
        <taxon>Neoptera</taxon>
        <taxon>Endopterygota</taxon>
        <taxon>Coleoptera</taxon>
        <taxon>Polyphaga</taxon>
        <taxon>Cucujiformia</taxon>
        <taxon>Curculionidae</taxon>
        <taxon>Dryophthorinae</taxon>
        <taxon>Sitophilus</taxon>
    </lineage>
</organism>
<evidence type="ECO:0000313" key="2">
    <source>
        <dbReference type="Proteomes" id="UP000504635"/>
    </source>
</evidence>
<protein>
    <submittedName>
        <fullName evidence="3">Uncharacterized protein LOC115888000</fullName>
    </submittedName>
</protein>
<feature type="transmembrane region" description="Helical" evidence="1">
    <location>
        <begin position="30"/>
        <end position="51"/>
    </location>
</feature>
<evidence type="ECO:0000256" key="1">
    <source>
        <dbReference type="SAM" id="Phobius"/>
    </source>
</evidence>
<sequence length="112" mass="13059">MSSRNNWFRQAIRKNTPPIGERKAARYKRLLAIGYAVLAWHAFAIGCVYLYRRKMYPEDSKTDEEKKLTTGQYFAEKLQVKNPQIYRVDGFSVKKIEPLEGQKVESDQATLN</sequence>
<keyword evidence="1" id="KW-0472">Membrane</keyword>
<keyword evidence="2" id="KW-1185">Reference proteome</keyword>
<name>A0A6J2YKP4_SITOR</name>
<proteinExistence type="predicted"/>
<dbReference type="InParanoid" id="A0A6J2YKP4"/>
<keyword evidence="1" id="KW-1133">Transmembrane helix</keyword>
<gene>
    <name evidence="3" type="primary">LOC115888000</name>
</gene>
<evidence type="ECO:0000313" key="3">
    <source>
        <dbReference type="RefSeq" id="XP_030763440.1"/>
    </source>
</evidence>